<dbReference type="Proteomes" id="UP000193648">
    <property type="component" value="Unassembled WGS sequence"/>
</dbReference>
<evidence type="ECO:0000256" key="1">
    <source>
        <dbReference type="ARBA" id="ARBA00004888"/>
    </source>
</evidence>
<dbReference type="GO" id="GO:0006096">
    <property type="term" value="P:glycolytic process"/>
    <property type="evidence" value="ECO:0007669"/>
    <property type="project" value="UniProtKB-UniPathway"/>
</dbReference>
<dbReference type="GO" id="GO:0006006">
    <property type="term" value="P:glucose metabolic process"/>
    <property type="evidence" value="ECO:0007669"/>
    <property type="project" value="TreeGrafter"/>
</dbReference>
<dbReference type="InterPro" id="IPR022673">
    <property type="entry name" value="Hexokinase_C"/>
</dbReference>
<dbReference type="FunFam" id="3.30.420.40:FF:000805">
    <property type="entry name" value="Hexokinase-2"/>
    <property type="match status" value="1"/>
</dbReference>
<evidence type="ECO:0000256" key="4">
    <source>
        <dbReference type="ARBA" id="ARBA00022679"/>
    </source>
</evidence>
<keyword evidence="8 12" id="KW-0324">Glycolysis</keyword>
<evidence type="ECO:0000256" key="5">
    <source>
        <dbReference type="ARBA" id="ARBA00022741"/>
    </source>
</evidence>
<dbReference type="PROSITE" id="PS00378">
    <property type="entry name" value="HEXOKINASE_1"/>
    <property type="match status" value="1"/>
</dbReference>
<dbReference type="PRINTS" id="PR00475">
    <property type="entry name" value="HEXOKINASE"/>
</dbReference>
<evidence type="ECO:0000256" key="7">
    <source>
        <dbReference type="ARBA" id="ARBA00022840"/>
    </source>
</evidence>
<dbReference type="CDD" id="cd24018">
    <property type="entry name" value="ASKHA_NBD_HK_fungi"/>
    <property type="match status" value="1"/>
</dbReference>
<dbReference type="Gene3D" id="3.40.367.20">
    <property type="match status" value="1"/>
</dbReference>
<dbReference type="EMBL" id="MCFF01000004">
    <property type="protein sequence ID" value="ORZ27236.1"/>
    <property type="molecule type" value="Genomic_DNA"/>
</dbReference>
<name>A0A1Y2GY85_9FUNG</name>
<keyword evidence="6 12" id="KW-0418">Kinase</keyword>
<dbReference type="GO" id="GO:0004340">
    <property type="term" value="F:glucokinase activity"/>
    <property type="evidence" value="ECO:0007669"/>
    <property type="project" value="TreeGrafter"/>
</dbReference>
<evidence type="ECO:0000256" key="10">
    <source>
        <dbReference type="ARBA" id="ARBA00047905"/>
    </source>
</evidence>
<dbReference type="Pfam" id="PF00349">
    <property type="entry name" value="Hexokinase_1"/>
    <property type="match status" value="1"/>
</dbReference>
<evidence type="ECO:0000256" key="3">
    <source>
        <dbReference type="ARBA" id="ARBA00009225"/>
    </source>
</evidence>
<comment type="pathway">
    <text evidence="2">Carbohydrate metabolism; hexose metabolism.</text>
</comment>
<feature type="domain" description="Hexokinase N-terminal" evidence="13">
    <location>
        <begin position="37"/>
        <end position="231"/>
    </location>
</feature>
<evidence type="ECO:0000256" key="6">
    <source>
        <dbReference type="ARBA" id="ARBA00022777"/>
    </source>
</evidence>
<dbReference type="InParanoid" id="A0A1Y2GY85"/>
<evidence type="ECO:0000259" key="13">
    <source>
        <dbReference type="Pfam" id="PF00349"/>
    </source>
</evidence>
<evidence type="ECO:0000256" key="11">
    <source>
        <dbReference type="ARBA" id="ARBA00048160"/>
    </source>
</evidence>
<dbReference type="STRING" id="64571.A0A1Y2GY85"/>
<evidence type="ECO:0000256" key="2">
    <source>
        <dbReference type="ARBA" id="ARBA00005028"/>
    </source>
</evidence>
<dbReference type="InterPro" id="IPR022672">
    <property type="entry name" value="Hexokinase_N"/>
</dbReference>
<evidence type="ECO:0000256" key="12">
    <source>
        <dbReference type="RuleBase" id="RU362007"/>
    </source>
</evidence>
<dbReference type="EC" id="2.7.1.-" evidence="12"/>
<dbReference type="UniPathway" id="UPA00109">
    <property type="reaction ID" value="UER00180"/>
</dbReference>
<dbReference type="InterPro" id="IPR043129">
    <property type="entry name" value="ATPase_NBD"/>
</dbReference>
<dbReference type="InterPro" id="IPR001312">
    <property type="entry name" value="Hexokinase"/>
</dbReference>
<dbReference type="OrthoDB" id="419537at2759"/>
<dbReference type="AlphaFoldDB" id="A0A1Y2GY85"/>
<evidence type="ECO:0000313" key="16">
    <source>
        <dbReference type="Proteomes" id="UP000193648"/>
    </source>
</evidence>
<dbReference type="GO" id="GO:0005536">
    <property type="term" value="F:D-glucose binding"/>
    <property type="evidence" value="ECO:0007669"/>
    <property type="project" value="InterPro"/>
</dbReference>
<evidence type="ECO:0000259" key="14">
    <source>
        <dbReference type="Pfam" id="PF03727"/>
    </source>
</evidence>
<comment type="catalytic activity">
    <reaction evidence="9">
        <text>a D-hexose + ATP = a D-hexose 6-phosphate + ADP + H(+)</text>
        <dbReference type="Rhea" id="RHEA:22740"/>
        <dbReference type="ChEBI" id="CHEBI:4194"/>
        <dbReference type="ChEBI" id="CHEBI:15378"/>
        <dbReference type="ChEBI" id="CHEBI:30616"/>
        <dbReference type="ChEBI" id="CHEBI:229467"/>
        <dbReference type="ChEBI" id="CHEBI:456216"/>
        <dbReference type="EC" id="2.7.1.1"/>
    </reaction>
    <physiologicalReaction direction="left-to-right" evidence="9">
        <dbReference type="Rhea" id="RHEA:22741"/>
    </physiologicalReaction>
</comment>
<organism evidence="15 16">
    <name type="scientific">Lobosporangium transversale</name>
    <dbReference type="NCBI Taxonomy" id="64571"/>
    <lineage>
        <taxon>Eukaryota</taxon>
        <taxon>Fungi</taxon>
        <taxon>Fungi incertae sedis</taxon>
        <taxon>Mucoromycota</taxon>
        <taxon>Mortierellomycotina</taxon>
        <taxon>Mortierellomycetes</taxon>
        <taxon>Mortierellales</taxon>
        <taxon>Mortierellaceae</taxon>
        <taxon>Lobosporangium</taxon>
    </lineage>
</organism>
<dbReference type="InterPro" id="IPR019807">
    <property type="entry name" value="Hexokinase_BS"/>
</dbReference>
<keyword evidence="7 12" id="KW-0067">ATP-binding</keyword>
<dbReference type="PANTHER" id="PTHR19443:SF30">
    <property type="entry name" value="GLUCOKINASE-1-RELATED"/>
    <property type="match status" value="1"/>
</dbReference>
<evidence type="ECO:0000256" key="8">
    <source>
        <dbReference type="ARBA" id="ARBA00023152"/>
    </source>
</evidence>
<keyword evidence="16" id="KW-1185">Reference proteome</keyword>
<dbReference type="GO" id="GO:0005829">
    <property type="term" value="C:cytosol"/>
    <property type="evidence" value="ECO:0007669"/>
    <property type="project" value="TreeGrafter"/>
</dbReference>
<dbReference type="PANTHER" id="PTHR19443">
    <property type="entry name" value="HEXOKINASE"/>
    <property type="match status" value="1"/>
</dbReference>
<feature type="domain" description="Hexokinase C-terminal" evidence="14">
    <location>
        <begin position="238"/>
        <end position="473"/>
    </location>
</feature>
<dbReference type="RefSeq" id="XP_021884963.1">
    <property type="nucleotide sequence ID" value="XM_022021297.1"/>
</dbReference>
<comment type="similarity">
    <text evidence="3 12">Belongs to the hexokinase family.</text>
</comment>
<dbReference type="PROSITE" id="PS51748">
    <property type="entry name" value="HEXOKINASE_2"/>
    <property type="match status" value="1"/>
</dbReference>
<dbReference type="GeneID" id="33563141"/>
<dbReference type="Pfam" id="PF03727">
    <property type="entry name" value="Hexokinase_2"/>
    <property type="match status" value="1"/>
</dbReference>
<comment type="catalytic activity">
    <reaction evidence="10">
        <text>D-fructose + ATP = D-fructose 6-phosphate + ADP + H(+)</text>
        <dbReference type="Rhea" id="RHEA:16125"/>
        <dbReference type="ChEBI" id="CHEBI:15378"/>
        <dbReference type="ChEBI" id="CHEBI:30616"/>
        <dbReference type="ChEBI" id="CHEBI:37721"/>
        <dbReference type="ChEBI" id="CHEBI:61527"/>
        <dbReference type="ChEBI" id="CHEBI:456216"/>
        <dbReference type="EC" id="2.7.1.1"/>
    </reaction>
    <physiologicalReaction direction="left-to-right" evidence="10">
        <dbReference type="Rhea" id="RHEA:16126"/>
    </physiologicalReaction>
</comment>
<protein>
    <recommendedName>
        <fullName evidence="12">Phosphotransferase</fullName>
        <ecNumber evidence="12">2.7.1.-</ecNumber>
    </recommendedName>
</protein>
<dbReference type="GO" id="GO:0008865">
    <property type="term" value="F:fructokinase activity"/>
    <property type="evidence" value="ECO:0007669"/>
    <property type="project" value="TreeGrafter"/>
</dbReference>
<sequence length="481" mass="52480">MSVSSTPVASKIIPKAARSPIDPTTIKYTSEKQKYAVAALVEEFTISTQLLNDIKDNFLEGMKKGLKKDGETIAMITSFVMGRLDGTEVGSYLALDVGGTNLRVVSVHLEGGGVINTRQTKYRIDENLKVGDAKALFDFMAVCVDNFLDEHQIVVRGDTKIELGFTFSFPVLQTAINRGTLITWTKGFNATGMVGKDPVAFLQDAFNRRHIPVRVAALVNDTVGTLLAHAYNNPETIMGVIFGTGSNGAYVEKISNIEKWKGDASADEMIINMEFGAFDKERNILPLTMFDNKMDRKSVNPNKQILEKMIAGMYLGEITRNVLLNLIDRRLLFEGHISADINQMWTFETAYMSTIEADSSPQLEETRKILESTLSFASTTLNDRQIVKCVVQLVGLRAARLGAAALAGVLEHTGAWKHKSAIGIDGSLYEYYPSFDTDIMDALVEVFGPDVRKNVAIGLAQDGSGVGAALCALLAAKNGLA</sequence>
<dbReference type="GO" id="GO:0005739">
    <property type="term" value="C:mitochondrion"/>
    <property type="evidence" value="ECO:0007669"/>
    <property type="project" value="TreeGrafter"/>
</dbReference>
<comment type="caution">
    <text evidence="15">The sequence shown here is derived from an EMBL/GenBank/DDBJ whole genome shotgun (WGS) entry which is preliminary data.</text>
</comment>
<dbReference type="GO" id="GO:0005524">
    <property type="term" value="F:ATP binding"/>
    <property type="evidence" value="ECO:0007669"/>
    <property type="project" value="UniProtKB-UniRule"/>
</dbReference>
<reference evidence="15 16" key="1">
    <citation type="submission" date="2016-07" db="EMBL/GenBank/DDBJ databases">
        <title>Pervasive Adenine N6-methylation of Active Genes in Fungi.</title>
        <authorList>
            <consortium name="DOE Joint Genome Institute"/>
            <person name="Mondo S.J."/>
            <person name="Dannebaum R.O."/>
            <person name="Kuo R.C."/>
            <person name="Labutti K."/>
            <person name="Haridas S."/>
            <person name="Kuo A."/>
            <person name="Salamov A."/>
            <person name="Ahrendt S.R."/>
            <person name="Lipzen A."/>
            <person name="Sullivan W."/>
            <person name="Andreopoulos W.B."/>
            <person name="Clum A."/>
            <person name="Lindquist E."/>
            <person name="Daum C."/>
            <person name="Ramamoorthy G.K."/>
            <person name="Gryganskyi A."/>
            <person name="Culley D."/>
            <person name="Magnuson J.K."/>
            <person name="James T.Y."/>
            <person name="O'Malley M.A."/>
            <person name="Stajich J.E."/>
            <person name="Spatafora J.W."/>
            <person name="Visel A."/>
            <person name="Grigoriev I.V."/>
        </authorList>
    </citation>
    <scope>NUCLEOTIDE SEQUENCE [LARGE SCALE GENOMIC DNA]</scope>
    <source>
        <strain evidence="15 16">NRRL 3116</strain>
    </source>
</reference>
<dbReference type="GO" id="GO:0001678">
    <property type="term" value="P:intracellular glucose homeostasis"/>
    <property type="evidence" value="ECO:0007669"/>
    <property type="project" value="InterPro"/>
</dbReference>
<dbReference type="Gene3D" id="3.30.420.40">
    <property type="match status" value="1"/>
</dbReference>
<keyword evidence="4 12" id="KW-0808">Transferase</keyword>
<dbReference type="FunFam" id="3.40.367.20:FF:000020">
    <property type="entry name" value="Hexokinase-1"/>
    <property type="match status" value="1"/>
</dbReference>
<evidence type="ECO:0000256" key="9">
    <source>
        <dbReference type="ARBA" id="ARBA00044613"/>
    </source>
</evidence>
<gene>
    <name evidence="15" type="ORF">BCR41DRAFT_317887</name>
</gene>
<comment type="catalytic activity">
    <reaction evidence="11">
        <text>D-glucose + ATP = D-glucose 6-phosphate + ADP + H(+)</text>
        <dbReference type="Rhea" id="RHEA:17825"/>
        <dbReference type="ChEBI" id="CHEBI:4167"/>
        <dbReference type="ChEBI" id="CHEBI:15378"/>
        <dbReference type="ChEBI" id="CHEBI:30616"/>
        <dbReference type="ChEBI" id="CHEBI:61548"/>
        <dbReference type="ChEBI" id="CHEBI:456216"/>
        <dbReference type="EC" id="2.7.1.1"/>
    </reaction>
    <physiologicalReaction direction="left-to-right" evidence="11">
        <dbReference type="Rhea" id="RHEA:17826"/>
    </physiologicalReaction>
</comment>
<proteinExistence type="inferred from homology"/>
<keyword evidence="5 12" id="KW-0547">Nucleotide-binding</keyword>
<dbReference type="FunCoup" id="A0A1Y2GY85">
    <property type="interactions" value="271"/>
</dbReference>
<comment type="pathway">
    <text evidence="1">Carbohydrate degradation; glycolysis; D-glyceraldehyde 3-phosphate and glycerone phosphate from D-glucose: step 1/4.</text>
</comment>
<evidence type="ECO:0000313" key="15">
    <source>
        <dbReference type="EMBL" id="ORZ27236.1"/>
    </source>
</evidence>
<accession>A0A1Y2GY85</accession>
<dbReference type="SUPFAM" id="SSF53067">
    <property type="entry name" value="Actin-like ATPase domain"/>
    <property type="match status" value="2"/>
</dbReference>